<dbReference type="Proteomes" id="UP001431532">
    <property type="component" value="Unassembled WGS sequence"/>
</dbReference>
<sequence length="306" mass="34700">MEKTEYKIALMIDSENVSFKYIKSVMNEISKYGKIVIARFYGDINNLSRDWHRTAQDNAIKPVHQYNVAVGKNAADMAMALDAQEVMYQGRVNAFFLVTSDSDFTPLAVKLREGGMHVIGVGNEKKVTEAFRSACNEFKYFEYLDDEDEDDEIPESVEASSRNTQEIGNIIKSIIIENGIDNKIQLSRLGDILVNRFSDFDSRKYGAKTLSSLVNTISGLAISQEKTTTFVTFYTKMNMKDVTKAIIDIISMNKSKEMILTKIKQELEKIYPEFNYQELGFTRFSKLVGSIDSITVKNNAAKLKVK</sequence>
<keyword evidence="3" id="KW-1185">Reference proteome</keyword>
<protein>
    <submittedName>
        <fullName evidence="2">NYN domain-containing protein</fullName>
    </submittedName>
</protein>
<evidence type="ECO:0000259" key="1">
    <source>
        <dbReference type="PROSITE" id="PS51644"/>
    </source>
</evidence>
<dbReference type="Pfam" id="PF01936">
    <property type="entry name" value="NYN"/>
    <property type="match status" value="1"/>
</dbReference>
<dbReference type="RefSeq" id="WP_282839141.1">
    <property type="nucleotide sequence ID" value="NZ_JASCXW010000009.1"/>
</dbReference>
<dbReference type="CDD" id="cd11297">
    <property type="entry name" value="PIN_LabA-like_N_1"/>
    <property type="match status" value="1"/>
</dbReference>
<dbReference type="PANTHER" id="PTHR35811">
    <property type="entry name" value="SLR1870 PROTEIN"/>
    <property type="match status" value="1"/>
</dbReference>
<dbReference type="Pfam" id="PF12872">
    <property type="entry name" value="OST-HTH"/>
    <property type="match status" value="2"/>
</dbReference>
<evidence type="ECO:0000313" key="2">
    <source>
        <dbReference type="EMBL" id="MDI6452719.1"/>
    </source>
</evidence>
<dbReference type="PANTHER" id="PTHR35811:SF1">
    <property type="entry name" value="HTH OST-TYPE DOMAIN-CONTAINING PROTEIN"/>
    <property type="match status" value="1"/>
</dbReference>
<organism evidence="2 3">
    <name type="scientific">Peloplasma aerotolerans</name>
    <dbReference type="NCBI Taxonomy" id="3044389"/>
    <lineage>
        <taxon>Bacteria</taxon>
        <taxon>Bacillati</taxon>
        <taxon>Mycoplasmatota</taxon>
        <taxon>Mollicutes</taxon>
        <taxon>Acholeplasmatales</taxon>
        <taxon>Acholeplasmataceae</taxon>
        <taxon>Peloplasma</taxon>
    </lineage>
</organism>
<dbReference type="CDD" id="cd10146">
    <property type="entry name" value="LabA_like_C"/>
    <property type="match status" value="1"/>
</dbReference>
<dbReference type="InterPro" id="IPR021139">
    <property type="entry name" value="NYN"/>
</dbReference>
<dbReference type="GO" id="GO:0004540">
    <property type="term" value="F:RNA nuclease activity"/>
    <property type="evidence" value="ECO:0007669"/>
    <property type="project" value="InterPro"/>
</dbReference>
<dbReference type="InterPro" id="IPR041966">
    <property type="entry name" value="LOTUS-like"/>
</dbReference>
<gene>
    <name evidence="2" type="ORF">QJ521_03985</name>
</gene>
<dbReference type="Gene3D" id="3.40.50.1010">
    <property type="entry name" value="5'-nuclease"/>
    <property type="match status" value="1"/>
</dbReference>
<comment type="caution">
    <text evidence="2">The sequence shown here is derived from an EMBL/GenBank/DDBJ whole genome shotgun (WGS) entry which is preliminary data.</text>
</comment>
<evidence type="ECO:0000313" key="3">
    <source>
        <dbReference type="Proteomes" id="UP001431532"/>
    </source>
</evidence>
<feature type="domain" description="HTH OST-type" evidence="1">
    <location>
        <begin position="163"/>
        <end position="237"/>
    </location>
</feature>
<dbReference type="AlphaFoldDB" id="A0AAW6U9T5"/>
<feature type="domain" description="HTH OST-type" evidence="1">
    <location>
        <begin position="238"/>
        <end position="306"/>
    </location>
</feature>
<dbReference type="Gene3D" id="3.30.420.610">
    <property type="entry name" value="LOTUS domain-like"/>
    <property type="match status" value="1"/>
</dbReference>
<dbReference type="InterPro" id="IPR025605">
    <property type="entry name" value="OST-HTH/LOTUS_dom"/>
</dbReference>
<accession>A0AAW6U9T5</accession>
<name>A0AAW6U9T5_9MOLU</name>
<reference evidence="2" key="1">
    <citation type="submission" date="2023-05" db="EMBL/GenBank/DDBJ databases">
        <title>Mariniplasma microaerophilum sp. nov., a novel anaerobic mollicute isolated from terrestrial mud volcano, Taman Peninsula, Russia.</title>
        <authorList>
            <person name="Khomyakova M.A."/>
            <person name="Merkel A.Y."/>
            <person name="Slobodkin A.I."/>
        </authorList>
    </citation>
    <scope>NUCLEOTIDE SEQUENCE</scope>
    <source>
        <strain evidence="2">M4Ah</strain>
    </source>
</reference>
<dbReference type="PROSITE" id="PS51644">
    <property type="entry name" value="HTH_OST"/>
    <property type="match status" value="2"/>
</dbReference>
<proteinExistence type="predicted"/>
<dbReference type="EMBL" id="JASCXW010000009">
    <property type="protein sequence ID" value="MDI6452719.1"/>
    <property type="molecule type" value="Genomic_DNA"/>
</dbReference>